<dbReference type="AlphaFoldDB" id="B7JNF8"/>
<dbReference type="KEGG" id="bcu:BCAH820_0505"/>
<evidence type="ECO:0000313" key="1">
    <source>
        <dbReference type="EMBL" id="ACK91445.1"/>
    </source>
</evidence>
<sequence>MTTFVDLLEVMSFDLFSLPWPKHKENTSHELEKCFSFITDLN</sequence>
<dbReference type="Proteomes" id="UP000001363">
    <property type="component" value="Chromosome"/>
</dbReference>
<dbReference type="HOGENOM" id="CLU_3246630_0_0_9"/>
<gene>
    <name evidence="1" type="ordered locus">BCAH820_0505</name>
</gene>
<protein>
    <submittedName>
        <fullName evidence="1">Uncharacterized protein</fullName>
    </submittedName>
</protein>
<proteinExistence type="predicted"/>
<name>B7JNF8_BACC0</name>
<organism evidence="1 2">
    <name type="scientific">Bacillus cereus (strain AH820)</name>
    <dbReference type="NCBI Taxonomy" id="405535"/>
    <lineage>
        <taxon>Bacteria</taxon>
        <taxon>Bacillati</taxon>
        <taxon>Bacillota</taxon>
        <taxon>Bacilli</taxon>
        <taxon>Bacillales</taxon>
        <taxon>Bacillaceae</taxon>
        <taxon>Bacillus</taxon>
        <taxon>Bacillus cereus group</taxon>
    </lineage>
</organism>
<reference evidence="1 2" key="1">
    <citation type="submission" date="2008-10" db="EMBL/GenBank/DDBJ databases">
        <title>Genome sequence of Bacillus cereus AH820.</title>
        <authorList>
            <person name="Dodson R.J."/>
            <person name="Durkin A.S."/>
            <person name="Rosovitz M.J."/>
            <person name="Rasko D.A."/>
            <person name="Hoffmaster A."/>
            <person name="Ravel J."/>
            <person name="Sutton G."/>
        </authorList>
    </citation>
    <scope>NUCLEOTIDE SEQUENCE [LARGE SCALE GENOMIC DNA]</scope>
    <source>
        <strain evidence="1 2">AH820</strain>
    </source>
</reference>
<evidence type="ECO:0000313" key="2">
    <source>
        <dbReference type="Proteomes" id="UP000001363"/>
    </source>
</evidence>
<dbReference type="EMBL" id="CP001283">
    <property type="protein sequence ID" value="ACK91445.1"/>
    <property type="molecule type" value="Genomic_DNA"/>
</dbReference>
<accession>B7JNF8</accession>